<dbReference type="Proteomes" id="UP000887116">
    <property type="component" value="Unassembled WGS sequence"/>
</dbReference>
<evidence type="ECO:0000313" key="2">
    <source>
        <dbReference type="Proteomes" id="UP000887116"/>
    </source>
</evidence>
<gene>
    <name evidence="1" type="ORF">TNCT_74031</name>
</gene>
<dbReference type="AlphaFoldDB" id="A0A8X6I7J3"/>
<comment type="caution">
    <text evidence="1">The sequence shown here is derived from an EMBL/GenBank/DDBJ whole genome shotgun (WGS) entry which is preliminary data.</text>
</comment>
<reference evidence="1" key="1">
    <citation type="submission" date="2020-07" db="EMBL/GenBank/DDBJ databases">
        <title>Multicomponent nature underlies the extraordinary mechanical properties of spider dragline silk.</title>
        <authorList>
            <person name="Kono N."/>
            <person name="Nakamura H."/>
            <person name="Mori M."/>
            <person name="Yoshida Y."/>
            <person name="Ohtoshi R."/>
            <person name="Malay A.D."/>
            <person name="Moran D.A.P."/>
            <person name="Tomita M."/>
            <person name="Numata K."/>
            <person name="Arakawa K."/>
        </authorList>
    </citation>
    <scope>NUCLEOTIDE SEQUENCE</scope>
</reference>
<evidence type="ECO:0000313" key="1">
    <source>
        <dbReference type="EMBL" id="GFQ99564.1"/>
    </source>
</evidence>
<organism evidence="1 2">
    <name type="scientific">Trichonephila clavata</name>
    <name type="common">Joro spider</name>
    <name type="synonym">Nephila clavata</name>
    <dbReference type="NCBI Taxonomy" id="2740835"/>
    <lineage>
        <taxon>Eukaryota</taxon>
        <taxon>Metazoa</taxon>
        <taxon>Ecdysozoa</taxon>
        <taxon>Arthropoda</taxon>
        <taxon>Chelicerata</taxon>
        <taxon>Arachnida</taxon>
        <taxon>Araneae</taxon>
        <taxon>Araneomorphae</taxon>
        <taxon>Entelegynae</taxon>
        <taxon>Araneoidea</taxon>
        <taxon>Nephilidae</taxon>
        <taxon>Trichonephila</taxon>
    </lineage>
</organism>
<proteinExistence type="predicted"/>
<name>A0A8X6I7J3_TRICU</name>
<sequence length="115" mass="13106">MRKGPYSPRAHDGETFVILEKLKVSLWMSPTQVRTISEYGVWIVVTWAESKPTTFQGNRHLQNLPTESLSILQPSLIFDSIKLQSTTSQENIEIFEPDVSDNNDSTEGCKYSEQK</sequence>
<keyword evidence="2" id="KW-1185">Reference proteome</keyword>
<accession>A0A8X6I7J3</accession>
<dbReference type="EMBL" id="BMAO01015127">
    <property type="protein sequence ID" value="GFQ99564.1"/>
    <property type="molecule type" value="Genomic_DNA"/>
</dbReference>
<dbReference type="OrthoDB" id="8333687at2759"/>
<protein>
    <submittedName>
        <fullName evidence="1">Uncharacterized protein</fullName>
    </submittedName>
</protein>